<accession>A0A4V2FQX5</accession>
<name>A0A4V2FQX5_PSEST</name>
<dbReference type="Proteomes" id="UP000291591">
    <property type="component" value="Unassembled WGS sequence"/>
</dbReference>
<feature type="compositionally biased region" description="Basic and acidic residues" evidence="1">
    <location>
        <begin position="189"/>
        <end position="206"/>
    </location>
</feature>
<dbReference type="RefSeq" id="WP_130290739.1">
    <property type="nucleotide sequence ID" value="NZ_SHKL01000001.1"/>
</dbReference>
<reference evidence="2 3" key="1">
    <citation type="submission" date="2019-02" db="EMBL/GenBank/DDBJ databases">
        <title>Sequencing the genomes of 1000 actinobacteria strains.</title>
        <authorList>
            <person name="Klenk H.-P."/>
        </authorList>
    </citation>
    <scope>NUCLEOTIDE SEQUENCE [LARGE SCALE GENOMIC DNA]</scope>
    <source>
        <strain evidence="2 3">DSM 45779</strain>
    </source>
</reference>
<organism evidence="2 3">
    <name type="scientific">Pseudonocardia sediminis</name>
    <dbReference type="NCBI Taxonomy" id="1397368"/>
    <lineage>
        <taxon>Bacteria</taxon>
        <taxon>Bacillati</taxon>
        <taxon>Actinomycetota</taxon>
        <taxon>Actinomycetes</taxon>
        <taxon>Pseudonocardiales</taxon>
        <taxon>Pseudonocardiaceae</taxon>
        <taxon>Pseudonocardia</taxon>
    </lineage>
</organism>
<proteinExistence type="predicted"/>
<evidence type="ECO:0000313" key="3">
    <source>
        <dbReference type="Proteomes" id="UP000291591"/>
    </source>
</evidence>
<sequence length="222" mass="23011">MSGRHRQGGPSITARALAGTVPVLGAAGAATGLVLSSGAAVPPAADAGATTDEAVAPTAAETTPSVPSVRTEVPGRAEEAVSAVSAASDAAREQDALAQARDQRSVSALVEDVRADARQRDAVVQQQGRAELEAFQDQQVRRQQVLEQQQAQGEDPSSTFSEPSQPAEPGECDASGLPRLSPSADSDDIVGRDCRMTDDQGRERSLDSWIDGQLLSSTHDDD</sequence>
<feature type="compositionally biased region" description="Low complexity" evidence="1">
    <location>
        <begin position="80"/>
        <end position="89"/>
    </location>
</feature>
<evidence type="ECO:0000313" key="2">
    <source>
        <dbReference type="EMBL" id="RZT86440.1"/>
    </source>
</evidence>
<keyword evidence="3" id="KW-1185">Reference proteome</keyword>
<feature type="compositionally biased region" description="Polar residues" evidence="1">
    <location>
        <begin position="155"/>
        <end position="164"/>
    </location>
</feature>
<feature type="compositionally biased region" description="Low complexity" evidence="1">
    <location>
        <begin position="41"/>
        <end position="68"/>
    </location>
</feature>
<gene>
    <name evidence="2" type="ORF">EV383_3335</name>
</gene>
<evidence type="ECO:0000256" key="1">
    <source>
        <dbReference type="SAM" id="MobiDB-lite"/>
    </source>
</evidence>
<feature type="region of interest" description="Disordered" evidence="1">
    <location>
        <begin position="41"/>
        <end position="107"/>
    </location>
</feature>
<dbReference type="OrthoDB" id="3579816at2"/>
<protein>
    <submittedName>
        <fullName evidence="2">Uncharacterized protein</fullName>
    </submittedName>
</protein>
<dbReference type="EMBL" id="SHKL01000001">
    <property type="protein sequence ID" value="RZT86440.1"/>
    <property type="molecule type" value="Genomic_DNA"/>
</dbReference>
<dbReference type="AlphaFoldDB" id="A0A4V2FQX5"/>
<feature type="compositionally biased region" description="Low complexity" evidence="1">
    <location>
        <begin position="141"/>
        <end position="152"/>
    </location>
</feature>
<comment type="caution">
    <text evidence="2">The sequence shown here is derived from an EMBL/GenBank/DDBJ whole genome shotgun (WGS) entry which is preliminary data.</text>
</comment>
<feature type="region of interest" description="Disordered" evidence="1">
    <location>
        <begin position="141"/>
        <end position="222"/>
    </location>
</feature>